<feature type="domain" description="Macro" evidence="1">
    <location>
        <begin position="1"/>
        <end position="175"/>
    </location>
</feature>
<dbReference type="PROSITE" id="PS51154">
    <property type="entry name" value="MACRO"/>
    <property type="match status" value="1"/>
</dbReference>
<dbReference type="InterPro" id="IPR002589">
    <property type="entry name" value="Macro_dom"/>
</dbReference>
<proteinExistence type="predicted"/>
<dbReference type="Gene3D" id="3.40.220.10">
    <property type="entry name" value="Leucine Aminopeptidase, subunit E, domain 1"/>
    <property type="match status" value="1"/>
</dbReference>
<dbReference type="SMART" id="SM00506">
    <property type="entry name" value="A1pp"/>
    <property type="match status" value="1"/>
</dbReference>
<dbReference type="SUPFAM" id="SSF52949">
    <property type="entry name" value="Macro domain-like"/>
    <property type="match status" value="1"/>
</dbReference>
<dbReference type="PANTHER" id="PTHR11106">
    <property type="entry name" value="GANGLIOSIDE INDUCED DIFFERENTIATION ASSOCIATED PROTEIN 2-RELATED"/>
    <property type="match status" value="1"/>
</dbReference>
<dbReference type="Proteomes" id="UP000006875">
    <property type="component" value="Plasmid pILYOP01"/>
</dbReference>
<evidence type="ECO:0000313" key="3">
    <source>
        <dbReference type="Proteomes" id="UP000006875"/>
    </source>
</evidence>
<dbReference type="KEGG" id="ipo:Ilyop_2222"/>
<gene>
    <name evidence="2" type="ordered locus">Ilyop_2222</name>
</gene>
<evidence type="ECO:0000259" key="1">
    <source>
        <dbReference type="PROSITE" id="PS51154"/>
    </source>
</evidence>
<dbReference type="RefSeq" id="WP_013388646.1">
    <property type="nucleotide sequence ID" value="NC_014633.1"/>
</dbReference>
<dbReference type="NCBIfam" id="NF001664">
    <property type="entry name" value="PRK00431.1-6"/>
    <property type="match status" value="1"/>
</dbReference>
<geneLocation type="plasmid" evidence="2 3">
    <name>pILYOP01</name>
</geneLocation>
<evidence type="ECO:0000313" key="2">
    <source>
        <dbReference type="EMBL" id="ADO83985.1"/>
    </source>
</evidence>
<dbReference type="OrthoDB" id="6194521at2"/>
<dbReference type="AlphaFoldDB" id="E3HCK9"/>
<protein>
    <submittedName>
        <fullName evidence="2">Appr-1-p processing domain protein</fullName>
    </submittedName>
</protein>
<keyword evidence="3" id="KW-1185">Reference proteome</keyword>
<reference evidence="2 3" key="1">
    <citation type="journal article" date="2010" name="Stand. Genomic Sci.">
        <title>Complete genome sequence of Ilyobacter polytropus type strain (CuHbu1).</title>
        <authorList>
            <person name="Sikorski J."/>
            <person name="Chertkov O."/>
            <person name="Lapidus A."/>
            <person name="Nolan M."/>
            <person name="Lucas S."/>
            <person name="Del Rio T.G."/>
            <person name="Tice H."/>
            <person name="Cheng J.F."/>
            <person name="Tapia R."/>
            <person name="Han C."/>
            <person name="Goodwin L."/>
            <person name="Pitluck S."/>
            <person name="Liolios K."/>
            <person name="Ivanova N."/>
            <person name="Mavromatis K."/>
            <person name="Mikhailova N."/>
            <person name="Pati A."/>
            <person name="Chen A."/>
            <person name="Palaniappan K."/>
            <person name="Land M."/>
            <person name="Hauser L."/>
            <person name="Chang Y.J."/>
            <person name="Jeffries C.D."/>
            <person name="Brambilla E."/>
            <person name="Yasawong M."/>
            <person name="Rohde M."/>
            <person name="Pukall R."/>
            <person name="Spring S."/>
            <person name="Goker M."/>
            <person name="Woyke T."/>
            <person name="Bristow J."/>
            <person name="Eisen J.A."/>
            <person name="Markowitz V."/>
            <person name="Hugenholtz P."/>
            <person name="Kyrpides N.C."/>
            <person name="Klenk H.P."/>
        </authorList>
    </citation>
    <scope>NUCLEOTIDE SEQUENCE [LARGE SCALE GENOMIC DNA]</scope>
    <source>
        <strain evidence="3">ATCC 51220 / DSM 2926 / LMG 16218 / CuHBu1</strain>
        <plasmid evidence="3">pILYOP01</plasmid>
    </source>
</reference>
<sequence length="175" mass="19130">MSKKITLLKGDIATLKVDAVVNAANNMLAGGGGVDGAIHKAGGPLIAKYCSEIRRETGGCKTGEAVLTLGGNLPSKYIIHTVGPVWKGGKFREEELLKNCYRNSLMLAKEHHMKSIAFPNISTGVYGYPKEAAAEIAIEEVSNFLKNNKSLENVIFICFDRENFDIYNKILKRVK</sequence>
<dbReference type="PANTHER" id="PTHR11106:SF27">
    <property type="entry name" value="MACRO DOMAIN-CONTAINING PROTEIN"/>
    <property type="match status" value="1"/>
</dbReference>
<dbReference type="EMBL" id="CP002282">
    <property type="protein sequence ID" value="ADO83985.1"/>
    <property type="molecule type" value="Genomic_DNA"/>
</dbReference>
<dbReference type="CDD" id="cd02908">
    <property type="entry name" value="Macro_OAADPr_deacetylase"/>
    <property type="match status" value="1"/>
</dbReference>
<name>E3HCK9_ILYPC</name>
<dbReference type="Pfam" id="PF01661">
    <property type="entry name" value="Macro"/>
    <property type="match status" value="1"/>
</dbReference>
<dbReference type="InterPro" id="IPR043472">
    <property type="entry name" value="Macro_dom-like"/>
</dbReference>
<accession>E3HCK9</accession>
<organism evidence="2 3">
    <name type="scientific">Ilyobacter polytropus (strain ATCC 51220 / DSM 2926 / LMG 16218 / CuHBu1)</name>
    <dbReference type="NCBI Taxonomy" id="572544"/>
    <lineage>
        <taxon>Bacteria</taxon>
        <taxon>Fusobacteriati</taxon>
        <taxon>Fusobacteriota</taxon>
        <taxon>Fusobacteriia</taxon>
        <taxon>Fusobacteriales</taxon>
        <taxon>Fusobacteriaceae</taxon>
        <taxon>Ilyobacter</taxon>
    </lineage>
</organism>
<dbReference type="HOGENOM" id="CLU_046550_5_1_0"/>
<keyword evidence="2" id="KW-0614">Plasmid</keyword>